<dbReference type="AlphaFoldDB" id="A0A3E2NK82"/>
<protein>
    <submittedName>
        <fullName evidence="2">Cupin domain-containing protein</fullName>
    </submittedName>
</protein>
<evidence type="ECO:0000313" key="3">
    <source>
        <dbReference type="Proteomes" id="UP000260823"/>
    </source>
</evidence>
<dbReference type="PIRSF" id="PIRSF029883">
    <property type="entry name" value="KdgF"/>
    <property type="match status" value="1"/>
</dbReference>
<dbReference type="SUPFAM" id="SSF51182">
    <property type="entry name" value="RmlC-like cupins"/>
    <property type="match status" value="1"/>
</dbReference>
<dbReference type="InterPro" id="IPR052535">
    <property type="entry name" value="Bacilysin_H2HPP_isomerase"/>
</dbReference>
<dbReference type="RefSeq" id="WP_117384718.1">
    <property type="nucleotide sequence ID" value="NZ_QWDE01000005.1"/>
</dbReference>
<accession>A0A3E2NK82</accession>
<dbReference type="InterPro" id="IPR011051">
    <property type="entry name" value="RmlC_Cupin_sf"/>
</dbReference>
<keyword evidence="3" id="KW-1185">Reference proteome</keyword>
<dbReference type="CDD" id="cd02238">
    <property type="entry name" value="cupin_KdgF"/>
    <property type="match status" value="1"/>
</dbReference>
<name>A0A3E2NK82_9SPHI</name>
<dbReference type="EMBL" id="QWDE01000005">
    <property type="protein sequence ID" value="RFZ81351.1"/>
    <property type="molecule type" value="Genomic_DNA"/>
</dbReference>
<dbReference type="PANTHER" id="PTHR40112:SF1">
    <property type="entry name" value="H2HPP ISOMERASE"/>
    <property type="match status" value="1"/>
</dbReference>
<gene>
    <name evidence="2" type="ORF">DYU05_18885</name>
</gene>
<comment type="caution">
    <text evidence="2">The sequence shown here is derived from an EMBL/GenBank/DDBJ whole genome shotgun (WGS) entry which is preliminary data.</text>
</comment>
<dbReference type="PANTHER" id="PTHR40112">
    <property type="entry name" value="H2HPP ISOMERASE"/>
    <property type="match status" value="1"/>
</dbReference>
<feature type="domain" description="Cupin type-2" evidence="1">
    <location>
        <begin position="38"/>
        <end position="96"/>
    </location>
</feature>
<dbReference type="Gene3D" id="2.60.120.10">
    <property type="entry name" value="Jelly Rolls"/>
    <property type="match status" value="1"/>
</dbReference>
<dbReference type="InterPro" id="IPR013096">
    <property type="entry name" value="Cupin_2"/>
</dbReference>
<dbReference type="Pfam" id="PF07883">
    <property type="entry name" value="Cupin_2"/>
    <property type="match status" value="1"/>
</dbReference>
<dbReference type="Proteomes" id="UP000260823">
    <property type="component" value="Unassembled WGS sequence"/>
</dbReference>
<dbReference type="InterPro" id="IPR014710">
    <property type="entry name" value="RmlC-like_jellyroll"/>
</dbReference>
<sequence>MIQSTLFQFEEDTDWHNVAPGVKRKVLGYDDKLMMVKVKFDKGGRGELHSHPHAQVTYVESGAFEMTMGDTVKIIRKGDSYYAPPYTVHGCLCLEDGMLVDAFSPVRWDFLNTNANNYTL</sequence>
<evidence type="ECO:0000313" key="2">
    <source>
        <dbReference type="EMBL" id="RFZ81351.1"/>
    </source>
</evidence>
<proteinExistence type="predicted"/>
<evidence type="ECO:0000259" key="1">
    <source>
        <dbReference type="Pfam" id="PF07883"/>
    </source>
</evidence>
<organism evidence="2 3">
    <name type="scientific">Mucilaginibacter terrenus</name>
    <dbReference type="NCBI Taxonomy" id="2482727"/>
    <lineage>
        <taxon>Bacteria</taxon>
        <taxon>Pseudomonadati</taxon>
        <taxon>Bacteroidota</taxon>
        <taxon>Sphingobacteriia</taxon>
        <taxon>Sphingobacteriales</taxon>
        <taxon>Sphingobacteriaceae</taxon>
        <taxon>Mucilaginibacter</taxon>
    </lineage>
</organism>
<dbReference type="InterPro" id="IPR025499">
    <property type="entry name" value="KdgF"/>
</dbReference>
<reference evidence="2 3" key="1">
    <citation type="submission" date="2018-08" db="EMBL/GenBank/DDBJ databases">
        <title>Mucilaginibacter terrae sp. nov., isolated from manganese diggings.</title>
        <authorList>
            <person name="Huang Y."/>
            <person name="Zhou Z."/>
        </authorList>
    </citation>
    <scope>NUCLEOTIDE SEQUENCE [LARGE SCALE GENOMIC DNA]</scope>
    <source>
        <strain evidence="2 3">ZH6</strain>
    </source>
</reference>
<dbReference type="OrthoDB" id="9811153at2"/>